<evidence type="ECO:0000313" key="2">
    <source>
        <dbReference type="Proteomes" id="UP000724584"/>
    </source>
</evidence>
<comment type="caution">
    <text evidence="1">The sequence shown here is derived from an EMBL/GenBank/DDBJ whole genome shotgun (WGS) entry which is preliminary data.</text>
</comment>
<evidence type="ECO:0000313" key="1">
    <source>
        <dbReference type="EMBL" id="KAH6623142.1"/>
    </source>
</evidence>
<name>A0ACB7NY08_9PEZI</name>
<accession>A0ACB7NY08</accession>
<dbReference type="Proteomes" id="UP000724584">
    <property type="component" value="Unassembled WGS sequence"/>
</dbReference>
<gene>
    <name evidence="1" type="ORF">F5144DRAFT_550726</name>
</gene>
<proteinExistence type="predicted"/>
<dbReference type="EMBL" id="JAGIZQ010000006">
    <property type="protein sequence ID" value="KAH6623142.1"/>
    <property type="molecule type" value="Genomic_DNA"/>
</dbReference>
<organism evidence="1 2">
    <name type="scientific">Chaetomium tenue</name>
    <dbReference type="NCBI Taxonomy" id="1854479"/>
    <lineage>
        <taxon>Eukaryota</taxon>
        <taxon>Fungi</taxon>
        <taxon>Dikarya</taxon>
        <taxon>Ascomycota</taxon>
        <taxon>Pezizomycotina</taxon>
        <taxon>Sordariomycetes</taxon>
        <taxon>Sordariomycetidae</taxon>
        <taxon>Sordariales</taxon>
        <taxon>Chaetomiaceae</taxon>
        <taxon>Chaetomium</taxon>
    </lineage>
</organism>
<protein>
    <submittedName>
        <fullName evidence="1">Uncharacterized protein</fullName>
    </submittedName>
</protein>
<reference evidence="1 2" key="1">
    <citation type="journal article" date="2021" name="Nat. Commun.">
        <title>Genetic determinants of endophytism in the Arabidopsis root mycobiome.</title>
        <authorList>
            <person name="Mesny F."/>
            <person name="Miyauchi S."/>
            <person name="Thiergart T."/>
            <person name="Pickel B."/>
            <person name="Atanasova L."/>
            <person name="Karlsson M."/>
            <person name="Huettel B."/>
            <person name="Barry K.W."/>
            <person name="Haridas S."/>
            <person name="Chen C."/>
            <person name="Bauer D."/>
            <person name="Andreopoulos W."/>
            <person name="Pangilinan J."/>
            <person name="LaButti K."/>
            <person name="Riley R."/>
            <person name="Lipzen A."/>
            <person name="Clum A."/>
            <person name="Drula E."/>
            <person name="Henrissat B."/>
            <person name="Kohler A."/>
            <person name="Grigoriev I.V."/>
            <person name="Martin F.M."/>
            <person name="Hacquard S."/>
        </authorList>
    </citation>
    <scope>NUCLEOTIDE SEQUENCE [LARGE SCALE GENOMIC DNA]</scope>
    <source>
        <strain evidence="1 2">MPI-SDFR-AT-0079</strain>
    </source>
</reference>
<keyword evidence="2" id="KW-1185">Reference proteome</keyword>
<sequence length="121" mass="13801">MQNGQDSRHRKGLDQPNTRRQAASLFKIRVRVLKEPASQHEADNRVGQGTAICDVLVRIAKVHLYVGKVADKAAFDDKVLAKVAQSRDYPIHLPILPQHTLLHMLMWFITRSKNPRLMGDR</sequence>